<evidence type="ECO:0000259" key="7">
    <source>
        <dbReference type="PROSITE" id="PS50011"/>
    </source>
</evidence>
<dbReference type="PANTHER" id="PTHR24353">
    <property type="entry name" value="CYCLIC NUCLEOTIDE-DEPENDENT PROTEIN KINASE"/>
    <property type="match status" value="1"/>
</dbReference>
<evidence type="ECO:0000313" key="9">
    <source>
        <dbReference type="Proteomes" id="UP000663852"/>
    </source>
</evidence>
<keyword evidence="5" id="KW-0067">ATP-binding</keyword>
<keyword evidence="4" id="KW-0418">Kinase</keyword>
<protein>
    <recommendedName>
        <fullName evidence="7">Protein kinase domain-containing protein</fullName>
    </recommendedName>
</protein>
<sequence>MKTSPSIHSHSFINAQRQNRRRRYSMSSPQIFESRADTTLHHSDALSKKVSRGKFSKIYSISSNSNLLFPSNETNSEKYDILSKLNTGAYGSSYLIRDSNDGQIYLLKRIDDSLPDRFRQRLLEERRLLGCLKSTYILALISAYTDTQHHCFSMKFEYIHGITLLQLLRRFRWFEESVVAFYSAQIVLAFEYFHELNLIYRNLKLETILLTDHGYIKLSDFAFARLLPSNTSSTRSIVGVPDLMPPEMLLGQPYSFSVDWWQLGIVMFEMLTSYSPFYASSMIQTHENVLCNRRAKFPLRLSSSVKSTCRLLLQPNVKKRLGCSIIGMDAKEVKQNLWFQNHINWTSIIEQSYPSMIQTHENVLCNRRAKFPLRLSSSVKSTCRLLLQPNVKKRLGCSIIGMDAKEVKQNLWFQNHINWTSIIEQSYPSPYKISDLLTNSKQTTSSMLNSIESKWLDEYDQAVRSLTKISFEDD</sequence>
<evidence type="ECO:0000256" key="1">
    <source>
        <dbReference type="ARBA" id="ARBA00022527"/>
    </source>
</evidence>
<dbReference type="InterPro" id="IPR011009">
    <property type="entry name" value="Kinase-like_dom_sf"/>
</dbReference>
<dbReference type="SUPFAM" id="SSF56112">
    <property type="entry name" value="Protein kinase-like (PK-like)"/>
    <property type="match status" value="1"/>
</dbReference>
<evidence type="ECO:0000256" key="4">
    <source>
        <dbReference type="ARBA" id="ARBA00022777"/>
    </source>
</evidence>
<reference evidence="8" key="1">
    <citation type="submission" date="2021-02" db="EMBL/GenBank/DDBJ databases">
        <authorList>
            <person name="Nowell W R."/>
        </authorList>
    </citation>
    <scope>NUCLEOTIDE SEQUENCE</scope>
</reference>
<dbReference type="Gene3D" id="1.10.510.10">
    <property type="entry name" value="Transferase(Phosphotransferase) domain 1"/>
    <property type="match status" value="2"/>
</dbReference>
<dbReference type="GO" id="GO:0005524">
    <property type="term" value="F:ATP binding"/>
    <property type="evidence" value="ECO:0007669"/>
    <property type="project" value="UniProtKB-KW"/>
</dbReference>
<dbReference type="GO" id="GO:0005952">
    <property type="term" value="C:cAMP-dependent protein kinase complex"/>
    <property type="evidence" value="ECO:0007669"/>
    <property type="project" value="TreeGrafter"/>
</dbReference>
<dbReference type="Proteomes" id="UP000663852">
    <property type="component" value="Unassembled WGS sequence"/>
</dbReference>
<accession>A0A813VI29</accession>
<dbReference type="Pfam" id="PF00069">
    <property type="entry name" value="Pkinase"/>
    <property type="match status" value="1"/>
</dbReference>
<dbReference type="PROSITE" id="PS50011">
    <property type="entry name" value="PROTEIN_KINASE_DOM"/>
    <property type="match status" value="1"/>
</dbReference>
<dbReference type="PANTHER" id="PTHR24353:SF153">
    <property type="entry name" value="CAMP-DEPENDENT PROTEIN KINASE CATALYTIC SUBUNIT 1"/>
    <property type="match status" value="1"/>
</dbReference>
<keyword evidence="2" id="KW-0808">Transferase</keyword>
<keyword evidence="3" id="KW-0547">Nucleotide-binding</keyword>
<evidence type="ECO:0000256" key="6">
    <source>
        <dbReference type="SAM" id="MobiDB-lite"/>
    </source>
</evidence>
<organism evidence="8 9">
    <name type="scientific">Adineta ricciae</name>
    <name type="common">Rotifer</name>
    <dbReference type="NCBI Taxonomy" id="249248"/>
    <lineage>
        <taxon>Eukaryota</taxon>
        <taxon>Metazoa</taxon>
        <taxon>Spiralia</taxon>
        <taxon>Gnathifera</taxon>
        <taxon>Rotifera</taxon>
        <taxon>Eurotatoria</taxon>
        <taxon>Bdelloidea</taxon>
        <taxon>Adinetida</taxon>
        <taxon>Adinetidae</taxon>
        <taxon>Adineta</taxon>
    </lineage>
</organism>
<comment type="caution">
    <text evidence="8">The sequence shown here is derived from an EMBL/GenBank/DDBJ whole genome shotgun (WGS) entry which is preliminary data.</text>
</comment>
<name>A0A813VI29_ADIRI</name>
<dbReference type="OrthoDB" id="10004075at2759"/>
<feature type="compositionally biased region" description="Polar residues" evidence="6">
    <location>
        <begin position="1"/>
        <end position="17"/>
    </location>
</feature>
<evidence type="ECO:0000256" key="5">
    <source>
        <dbReference type="ARBA" id="ARBA00022840"/>
    </source>
</evidence>
<dbReference type="EMBL" id="CAJNOJ010000019">
    <property type="protein sequence ID" value="CAF0837943.1"/>
    <property type="molecule type" value="Genomic_DNA"/>
</dbReference>
<keyword evidence="1" id="KW-0723">Serine/threonine-protein kinase</keyword>
<dbReference type="GO" id="GO:0004691">
    <property type="term" value="F:cAMP-dependent protein kinase activity"/>
    <property type="evidence" value="ECO:0007669"/>
    <property type="project" value="TreeGrafter"/>
</dbReference>
<evidence type="ECO:0000256" key="2">
    <source>
        <dbReference type="ARBA" id="ARBA00022679"/>
    </source>
</evidence>
<gene>
    <name evidence="8" type="ORF">EDS130_LOCUS6690</name>
</gene>
<feature type="domain" description="Protein kinase" evidence="7">
    <location>
        <begin position="79"/>
        <end position="339"/>
    </location>
</feature>
<dbReference type="AlphaFoldDB" id="A0A813VI29"/>
<dbReference type="InterPro" id="IPR000719">
    <property type="entry name" value="Prot_kinase_dom"/>
</dbReference>
<evidence type="ECO:0000313" key="8">
    <source>
        <dbReference type="EMBL" id="CAF0837943.1"/>
    </source>
</evidence>
<feature type="region of interest" description="Disordered" evidence="6">
    <location>
        <begin position="1"/>
        <end position="27"/>
    </location>
</feature>
<dbReference type="Gene3D" id="3.30.200.20">
    <property type="entry name" value="Phosphorylase Kinase, domain 1"/>
    <property type="match status" value="1"/>
</dbReference>
<evidence type="ECO:0000256" key="3">
    <source>
        <dbReference type="ARBA" id="ARBA00022741"/>
    </source>
</evidence>
<proteinExistence type="predicted"/>